<sequence>MKRIISIWLLGIMLLQGTGNCWIVGAFYLNRDYIASQLCINRFDLIPVCKGSCFLDRKINENEKRQEKTPDIKLKEITLFCMAYEYTPAAQVSTGNHIAFCDYQSPYSPRQWCGQLFRPPSATA</sequence>
<dbReference type="RefSeq" id="WP_089895788.1">
    <property type="nucleotide sequence ID" value="NZ_FOJG01000001.1"/>
</dbReference>
<protein>
    <submittedName>
        <fullName evidence="1">Uncharacterized protein</fullName>
    </submittedName>
</protein>
<dbReference type="STRING" id="29529.SAMN04488122_2868"/>
<keyword evidence="2" id="KW-1185">Reference proteome</keyword>
<dbReference type="OrthoDB" id="980645at2"/>
<evidence type="ECO:0000313" key="2">
    <source>
        <dbReference type="Proteomes" id="UP000199310"/>
    </source>
</evidence>
<evidence type="ECO:0000313" key="1">
    <source>
        <dbReference type="EMBL" id="SEW40568.1"/>
    </source>
</evidence>
<reference evidence="2" key="1">
    <citation type="submission" date="2016-10" db="EMBL/GenBank/DDBJ databases">
        <authorList>
            <person name="Varghese N."/>
            <person name="Submissions S."/>
        </authorList>
    </citation>
    <scope>NUCLEOTIDE SEQUENCE [LARGE SCALE GENOMIC DNA]</scope>
    <source>
        <strain evidence="2">DSM 3695</strain>
    </source>
</reference>
<dbReference type="AlphaFoldDB" id="A0A1I0RI80"/>
<gene>
    <name evidence="1" type="ORF">SAMN04488122_2868</name>
</gene>
<dbReference type="EMBL" id="FOJG01000001">
    <property type="protein sequence ID" value="SEW40568.1"/>
    <property type="molecule type" value="Genomic_DNA"/>
</dbReference>
<accession>A0A1I0RI80</accession>
<name>A0A1I0RI80_9BACT</name>
<proteinExistence type="predicted"/>
<dbReference type="Proteomes" id="UP000199310">
    <property type="component" value="Unassembled WGS sequence"/>
</dbReference>
<organism evidence="1 2">
    <name type="scientific">Chitinophaga arvensicola</name>
    <dbReference type="NCBI Taxonomy" id="29529"/>
    <lineage>
        <taxon>Bacteria</taxon>
        <taxon>Pseudomonadati</taxon>
        <taxon>Bacteroidota</taxon>
        <taxon>Chitinophagia</taxon>
        <taxon>Chitinophagales</taxon>
        <taxon>Chitinophagaceae</taxon>
        <taxon>Chitinophaga</taxon>
    </lineage>
</organism>